<feature type="region of interest" description="Disordered" evidence="1">
    <location>
        <begin position="374"/>
        <end position="571"/>
    </location>
</feature>
<feature type="compositionally biased region" description="Low complexity" evidence="1">
    <location>
        <begin position="321"/>
        <end position="331"/>
    </location>
</feature>
<name>R7TAJ8_CAPTE</name>
<dbReference type="EMBL" id="KB310879">
    <property type="protein sequence ID" value="ELT90522.1"/>
    <property type="molecule type" value="Genomic_DNA"/>
</dbReference>
<organism evidence="3">
    <name type="scientific">Capitella teleta</name>
    <name type="common">Polychaete worm</name>
    <dbReference type="NCBI Taxonomy" id="283909"/>
    <lineage>
        <taxon>Eukaryota</taxon>
        <taxon>Metazoa</taxon>
        <taxon>Spiralia</taxon>
        <taxon>Lophotrochozoa</taxon>
        <taxon>Annelida</taxon>
        <taxon>Polychaeta</taxon>
        <taxon>Sedentaria</taxon>
        <taxon>Scolecida</taxon>
        <taxon>Capitellidae</taxon>
        <taxon>Capitella</taxon>
    </lineage>
</organism>
<feature type="signal peptide" evidence="2">
    <location>
        <begin position="1"/>
        <end position="19"/>
    </location>
</feature>
<dbReference type="Proteomes" id="UP000014760">
    <property type="component" value="Unassembled WGS sequence"/>
</dbReference>
<evidence type="ECO:0000256" key="1">
    <source>
        <dbReference type="SAM" id="MobiDB-lite"/>
    </source>
</evidence>
<proteinExistence type="predicted"/>
<evidence type="ECO:0000313" key="5">
    <source>
        <dbReference type="Proteomes" id="UP000014760"/>
    </source>
</evidence>
<reference evidence="3 5" key="2">
    <citation type="journal article" date="2013" name="Nature">
        <title>Insights into bilaterian evolution from three spiralian genomes.</title>
        <authorList>
            <person name="Simakov O."/>
            <person name="Marletaz F."/>
            <person name="Cho S.J."/>
            <person name="Edsinger-Gonzales E."/>
            <person name="Havlak P."/>
            <person name="Hellsten U."/>
            <person name="Kuo D.H."/>
            <person name="Larsson T."/>
            <person name="Lv J."/>
            <person name="Arendt D."/>
            <person name="Savage R."/>
            <person name="Osoegawa K."/>
            <person name="de Jong P."/>
            <person name="Grimwood J."/>
            <person name="Chapman J.A."/>
            <person name="Shapiro H."/>
            <person name="Aerts A."/>
            <person name="Otillar R.P."/>
            <person name="Terry A.Y."/>
            <person name="Boore J.L."/>
            <person name="Grigoriev I.V."/>
            <person name="Lindberg D.R."/>
            <person name="Seaver E.C."/>
            <person name="Weisblat D.A."/>
            <person name="Putnam N.H."/>
            <person name="Rokhsar D.S."/>
        </authorList>
    </citation>
    <scope>NUCLEOTIDE SEQUENCE</scope>
    <source>
        <strain evidence="3 5">I ESC-2004</strain>
    </source>
</reference>
<feature type="compositionally biased region" description="Acidic residues" evidence="1">
    <location>
        <begin position="497"/>
        <end position="519"/>
    </location>
</feature>
<keyword evidence="2" id="KW-0732">Signal</keyword>
<evidence type="ECO:0000313" key="3">
    <source>
        <dbReference type="EMBL" id="ELT90522.1"/>
    </source>
</evidence>
<dbReference type="EMBL" id="AMQN01014301">
    <property type="status" value="NOT_ANNOTATED_CDS"/>
    <property type="molecule type" value="Genomic_DNA"/>
</dbReference>
<feature type="compositionally biased region" description="Basic residues" evidence="1">
    <location>
        <begin position="412"/>
        <end position="429"/>
    </location>
</feature>
<accession>R7TAJ8</accession>
<keyword evidence="5" id="KW-1185">Reference proteome</keyword>
<evidence type="ECO:0000313" key="4">
    <source>
        <dbReference type="EnsemblMetazoa" id="CapteP189220"/>
    </source>
</evidence>
<feature type="region of interest" description="Disordered" evidence="1">
    <location>
        <begin position="317"/>
        <end position="338"/>
    </location>
</feature>
<dbReference type="OMA" id="YDDRAKG"/>
<feature type="compositionally biased region" description="Basic and acidic residues" evidence="1">
    <location>
        <begin position="431"/>
        <end position="463"/>
    </location>
</feature>
<sequence length="586" mass="66369">MDCNVGILYVVLCFASVFSTSIRNDTSEHYPEVSHIRALTGFGAYPLSGPVEDPEGEMMTSSDPQYPAWVYDVVKSSRVKGEDSGTESDVDGYEQLKEYDSVDDYAEEKWRELGAKGPPEAKSGYDEYGEDSYANVEIELPGEGDDGEDYQTFIQGSDDDDEEGDVYHEVRVVPKKRQRGNRGQQRGALTRRAKIRRMLAARRRNAQRLRRGRGQAGSDKAVRRKLLLDRLRQVRQMKRQLQQQRLQNPQSPVSGLGYDRLTVTYPPPTAPPLTGSIVNYGYPQYQAPQFVPAPAYPQPPTYLQGYSYNPPVVKTIPDEQYPPQAQPNPYQTEPNPYSPLTDPLILKAALEQAQLIANAVNTQEEPPYFNQKPYATEYQLPPRPLSSTYETPYRHTLPPPQSPQLRREPLLTKRKPRPQSLSRRFRQNAHRAPESRSSKLNVEFRTENQDRRIRQQEELDRQRQSPKPTHPEEEEDDDVYDYGSYGSALPSPQETAADSDDEEDYSFDYDLYDSLDDEPPQATGEDIERPSQGTGGPTSPPKSQSKTKPEAPAVNPMTSQSENAAPDWTTIYGDQALQKHLKDSEV</sequence>
<evidence type="ECO:0000256" key="2">
    <source>
        <dbReference type="SAM" id="SignalP"/>
    </source>
</evidence>
<reference evidence="5" key="1">
    <citation type="submission" date="2012-12" db="EMBL/GenBank/DDBJ databases">
        <authorList>
            <person name="Hellsten U."/>
            <person name="Grimwood J."/>
            <person name="Chapman J.A."/>
            <person name="Shapiro H."/>
            <person name="Aerts A."/>
            <person name="Otillar R.P."/>
            <person name="Terry A.Y."/>
            <person name="Boore J.L."/>
            <person name="Simakov O."/>
            <person name="Marletaz F."/>
            <person name="Cho S.-J."/>
            <person name="Edsinger-Gonzales E."/>
            <person name="Havlak P."/>
            <person name="Kuo D.-H."/>
            <person name="Larsson T."/>
            <person name="Lv J."/>
            <person name="Arendt D."/>
            <person name="Savage R."/>
            <person name="Osoegawa K."/>
            <person name="de Jong P."/>
            <person name="Lindberg D.R."/>
            <person name="Seaver E.C."/>
            <person name="Weisblat D.A."/>
            <person name="Putnam N.H."/>
            <person name="Grigoriev I.V."/>
            <person name="Rokhsar D.S."/>
        </authorList>
    </citation>
    <scope>NUCLEOTIDE SEQUENCE</scope>
    <source>
        <strain evidence="5">I ESC-2004</strain>
    </source>
</reference>
<reference evidence="4" key="3">
    <citation type="submission" date="2015-06" db="UniProtKB">
        <authorList>
            <consortium name="EnsemblMetazoa"/>
        </authorList>
    </citation>
    <scope>IDENTIFICATION</scope>
</reference>
<dbReference type="AlphaFoldDB" id="R7TAJ8"/>
<dbReference type="EnsemblMetazoa" id="CapteT189220">
    <property type="protein sequence ID" value="CapteP189220"/>
    <property type="gene ID" value="CapteG189220"/>
</dbReference>
<dbReference type="HOGENOM" id="CLU_465590_0_0_1"/>
<protein>
    <submittedName>
        <fullName evidence="3 4">Uncharacterized protein</fullName>
    </submittedName>
</protein>
<feature type="chain" id="PRO_5008786805" evidence="2">
    <location>
        <begin position="20"/>
        <end position="586"/>
    </location>
</feature>
<gene>
    <name evidence="3" type="ORF">CAPTEDRAFT_189220</name>
</gene>